<proteinExistence type="predicted"/>
<dbReference type="EMBL" id="KE356560">
    <property type="protein sequence ID" value="ERG91567.1"/>
    <property type="molecule type" value="Genomic_DNA"/>
</dbReference>
<evidence type="ECO:0000313" key="2">
    <source>
        <dbReference type="Proteomes" id="UP000030649"/>
    </source>
</evidence>
<organism evidence="1 2">
    <name type="scientific">Haloquadratum walsbyi J07HQW1</name>
    <dbReference type="NCBI Taxonomy" id="1238424"/>
    <lineage>
        <taxon>Archaea</taxon>
        <taxon>Methanobacteriati</taxon>
        <taxon>Methanobacteriota</taxon>
        <taxon>Stenosarchaea group</taxon>
        <taxon>Halobacteria</taxon>
        <taxon>Halobacteriales</taxon>
        <taxon>Haloferacaceae</taxon>
        <taxon>Haloquadratum</taxon>
    </lineage>
</organism>
<dbReference type="Proteomes" id="UP000030649">
    <property type="component" value="Unassembled WGS sequence"/>
</dbReference>
<evidence type="ECO:0000313" key="1">
    <source>
        <dbReference type="EMBL" id="ERG91567.1"/>
    </source>
</evidence>
<protein>
    <submittedName>
        <fullName evidence="1">Uncharacterized protein</fullName>
    </submittedName>
</protein>
<name>U1PDB1_9EURY</name>
<accession>U1PDB1</accession>
<gene>
    <name evidence="1" type="ORF">J07HQW1_01601</name>
</gene>
<reference evidence="1 2" key="1">
    <citation type="journal article" date="2013" name="PLoS ONE">
        <title>Assembly-driven community genomics of a hypersaline microbial ecosystem.</title>
        <authorList>
            <person name="Podell S."/>
            <person name="Ugalde J.A."/>
            <person name="Narasingarao P."/>
            <person name="Banfield J.F."/>
            <person name="Heidelberg K.B."/>
            <person name="Allen E.E."/>
        </authorList>
    </citation>
    <scope>NUCLEOTIDE SEQUENCE [LARGE SCALE GENOMIC DNA]</scope>
    <source>
        <strain evidence="2">J07HQW1</strain>
    </source>
</reference>
<dbReference type="AlphaFoldDB" id="U1PDB1"/>
<sequence length="111" mass="12061">MRVCVARAGSLVVVFEIKPIYGLPIGGVDVVENTEINPNAVGCVERLNVGFLRKVSVVGFEFEPEADEPLTGCFLLDGNFFDVRFVRRGGSGSGCLRFLRARVSRVGHSCL</sequence>
<dbReference type="HOGENOM" id="CLU_2152569_0_0_2"/>